<dbReference type="EMBL" id="MFIX01000121">
    <property type="protein sequence ID" value="OGG04458.1"/>
    <property type="molecule type" value="Genomic_DNA"/>
</dbReference>
<sequence>MVANEKLKERLAALSGLGDAATEDLALISAGNSFTFSALEGGLATFATVSLRSAGAEADIRPVICILQQGRWLPLETVYDPAAGIYSARTGELGTFSLRAAGYSTTDLPKAAGYSLAQNAPNPFNPSTFITFSVPGSGPAENLSIKIYNLRGSLVRTLVEGPQAAGIHTVQWTGQADDGRDLPSGVYFYRMTAPGMTVTRKMVLLR</sequence>
<evidence type="ECO:0000313" key="3">
    <source>
        <dbReference type="Proteomes" id="UP000179129"/>
    </source>
</evidence>
<protein>
    <recommendedName>
        <fullName evidence="1">FlgD/Vpr Ig-like domain-containing protein</fullName>
    </recommendedName>
</protein>
<proteinExistence type="predicted"/>
<dbReference type="InterPro" id="IPR025965">
    <property type="entry name" value="FlgD/Vpr_Ig-like"/>
</dbReference>
<reference evidence="2 3" key="1">
    <citation type="journal article" date="2016" name="Nat. Commun.">
        <title>Thousands of microbial genomes shed light on interconnected biogeochemical processes in an aquifer system.</title>
        <authorList>
            <person name="Anantharaman K."/>
            <person name="Brown C.T."/>
            <person name="Hug L.A."/>
            <person name="Sharon I."/>
            <person name="Castelle C.J."/>
            <person name="Probst A.J."/>
            <person name="Thomas B.C."/>
            <person name="Singh A."/>
            <person name="Wilkins M.J."/>
            <person name="Karaoz U."/>
            <person name="Brodie E.L."/>
            <person name="Williams K.H."/>
            <person name="Hubbard S.S."/>
            <person name="Banfield J.F."/>
        </authorList>
    </citation>
    <scope>NUCLEOTIDE SEQUENCE [LARGE SCALE GENOMIC DNA]</scope>
</reference>
<name>A0A1F5YW89_9BACT</name>
<dbReference type="STRING" id="1817867.A3F83_04630"/>
<gene>
    <name evidence="2" type="ORF">A3F83_04630</name>
</gene>
<dbReference type="InterPro" id="IPR026444">
    <property type="entry name" value="Secre_tail"/>
</dbReference>
<dbReference type="Pfam" id="PF13860">
    <property type="entry name" value="FlgD_ig"/>
    <property type="match status" value="1"/>
</dbReference>
<dbReference type="Proteomes" id="UP000179129">
    <property type="component" value="Unassembled WGS sequence"/>
</dbReference>
<accession>A0A1F5YW89</accession>
<organism evidence="2 3">
    <name type="scientific">Candidatus Glassbacteria bacterium RIFCSPLOWO2_12_FULL_58_11</name>
    <dbReference type="NCBI Taxonomy" id="1817867"/>
    <lineage>
        <taxon>Bacteria</taxon>
        <taxon>Candidatus Glassiibacteriota</taxon>
    </lineage>
</organism>
<dbReference type="NCBIfam" id="TIGR04183">
    <property type="entry name" value="Por_Secre_tail"/>
    <property type="match status" value="1"/>
</dbReference>
<comment type="caution">
    <text evidence="2">The sequence shown here is derived from an EMBL/GenBank/DDBJ whole genome shotgun (WGS) entry which is preliminary data.</text>
</comment>
<dbReference type="AlphaFoldDB" id="A0A1F5YW89"/>
<evidence type="ECO:0000259" key="1">
    <source>
        <dbReference type="Pfam" id="PF13860"/>
    </source>
</evidence>
<evidence type="ECO:0000313" key="2">
    <source>
        <dbReference type="EMBL" id="OGG04458.1"/>
    </source>
</evidence>
<feature type="domain" description="FlgD/Vpr Ig-like" evidence="1">
    <location>
        <begin position="131"/>
        <end position="193"/>
    </location>
</feature>
<dbReference type="Gene3D" id="2.60.40.4070">
    <property type="match status" value="1"/>
</dbReference>